<evidence type="ECO:0000256" key="6">
    <source>
        <dbReference type="ARBA" id="ARBA00024936"/>
    </source>
</evidence>
<gene>
    <name evidence="7 10" type="primary">betI</name>
    <name evidence="10" type="ORF">E4O86_11270</name>
</gene>
<dbReference type="PROSITE" id="PS50977">
    <property type="entry name" value="HTH_TETR_2"/>
    <property type="match status" value="1"/>
</dbReference>
<dbReference type="SUPFAM" id="SSF48498">
    <property type="entry name" value="Tetracyclin repressor-like, C-terminal domain"/>
    <property type="match status" value="1"/>
</dbReference>
<feature type="DNA-binding region" description="H-T-H motif" evidence="7 8">
    <location>
        <begin position="31"/>
        <end position="50"/>
    </location>
</feature>
<dbReference type="GO" id="GO:0019285">
    <property type="term" value="P:glycine betaine biosynthetic process from choline"/>
    <property type="evidence" value="ECO:0007669"/>
    <property type="project" value="UniProtKB-UniRule"/>
</dbReference>
<dbReference type="SUPFAM" id="SSF46689">
    <property type="entry name" value="Homeodomain-like"/>
    <property type="match status" value="1"/>
</dbReference>
<feature type="domain" description="HTH tetR-type" evidence="9">
    <location>
        <begin position="8"/>
        <end position="68"/>
    </location>
</feature>
<dbReference type="InterPro" id="IPR023772">
    <property type="entry name" value="DNA-bd_HTH_TetR-type_CS"/>
</dbReference>
<evidence type="ECO:0000259" key="9">
    <source>
        <dbReference type="PROSITE" id="PS50977"/>
    </source>
</evidence>
<sequence>MPRAGVQPMRRKALIAAAIDAIHAHGMAQVTMGEIARRAGVSPALAHHYFGGKDQLLLATMRHLLTELGDGIQARLALAAGPEERISAIIRGNFAACQFRPAVISAWLAFYVQAQTDPEARRLLRVYTKRLESNLVHALASLTTRERSIEIAETTAALIDGLWIRQSLADGGADPEKAVAAVEDSVRRALGRARS</sequence>
<comment type="function">
    <text evidence="7">Repressor involved in choline regulation of the bet genes.</text>
</comment>
<dbReference type="OrthoDB" id="7618612at2"/>
<proteinExistence type="inferred from homology"/>
<dbReference type="NCBIfam" id="NF001978">
    <property type="entry name" value="PRK00767.1"/>
    <property type="match status" value="1"/>
</dbReference>
<dbReference type="Pfam" id="PF13977">
    <property type="entry name" value="TetR_C_6"/>
    <property type="match status" value="1"/>
</dbReference>
<evidence type="ECO:0000256" key="3">
    <source>
        <dbReference type="ARBA" id="ARBA00023015"/>
    </source>
</evidence>
<dbReference type="InterPro" id="IPR017757">
    <property type="entry name" value="Tscrpt_rep_BetI"/>
</dbReference>
<dbReference type="PANTHER" id="PTHR30055:SF234">
    <property type="entry name" value="HTH-TYPE TRANSCRIPTIONAL REGULATOR BETI"/>
    <property type="match status" value="1"/>
</dbReference>
<keyword evidence="2 7" id="KW-0678">Repressor</keyword>
<dbReference type="PROSITE" id="PS01081">
    <property type="entry name" value="HTH_TETR_1"/>
    <property type="match status" value="1"/>
</dbReference>
<organism evidence="10 11">
    <name type="scientific">Propylenella binzhouense</name>
    <dbReference type="NCBI Taxonomy" id="2555902"/>
    <lineage>
        <taxon>Bacteria</taxon>
        <taxon>Pseudomonadati</taxon>
        <taxon>Pseudomonadota</taxon>
        <taxon>Alphaproteobacteria</taxon>
        <taxon>Hyphomicrobiales</taxon>
        <taxon>Propylenellaceae</taxon>
        <taxon>Propylenella</taxon>
    </lineage>
</organism>
<protein>
    <recommendedName>
        <fullName evidence="7">HTH-type transcriptional regulator BetI</fullName>
    </recommendedName>
</protein>
<dbReference type="PANTHER" id="PTHR30055">
    <property type="entry name" value="HTH-TYPE TRANSCRIPTIONAL REGULATOR RUTR"/>
    <property type="match status" value="1"/>
</dbReference>
<dbReference type="NCBIfam" id="TIGR03384">
    <property type="entry name" value="betaine_BetI"/>
    <property type="match status" value="1"/>
</dbReference>
<dbReference type="PRINTS" id="PR00455">
    <property type="entry name" value="HTHTETR"/>
</dbReference>
<dbReference type="Pfam" id="PF00440">
    <property type="entry name" value="TetR_N"/>
    <property type="match status" value="1"/>
</dbReference>
<dbReference type="InterPro" id="IPR036271">
    <property type="entry name" value="Tet_transcr_reg_TetR-rel_C_sf"/>
</dbReference>
<evidence type="ECO:0000256" key="5">
    <source>
        <dbReference type="ARBA" id="ARBA00023163"/>
    </source>
</evidence>
<dbReference type="AlphaFoldDB" id="A0A964WTS3"/>
<keyword evidence="5 7" id="KW-0804">Transcription</keyword>
<keyword evidence="4 7" id="KW-0238">DNA-binding</keyword>
<dbReference type="InterPro" id="IPR009057">
    <property type="entry name" value="Homeodomain-like_sf"/>
</dbReference>
<comment type="pathway">
    <text evidence="1 7">Amine and polyamine biosynthesis; betaine biosynthesis via choline pathway [regulation].</text>
</comment>
<dbReference type="HAMAP" id="MF_00768">
    <property type="entry name" value="HTH_type_BetI"/>
    <property type="match status" value="1"/>
</dbReference>
<keyword evidence="3 7" id="KW-0805">Transcription regulation</keyword>
<reference evidence="10" key="1">
    <citation type="submission" date="2019-03" db="EMBL/GenBank/DDBJ databases">
        <title>Afifella sp. nov., isolated from activated sludge.</title>
        <authorList>
            <person name="Li Q."/>
            <person name="Liu Y."/>
        </authorList>
    </citation>
    <scope>NUCLEOTIDE SEQUENCE</scope>
    <source>
        <strain evidence="10">L72</strain>
    </source>
</reference>
<dbReference type="Proteomes" id="UP000773614">
    <property type="component" value="Unassembled WGS sequence"/>
</dbReference>
<dbReference type="RefSeq" id="WP_161140641.1">
    <property type="nucleotide sequence ID" value="NZ_SPKJ01000033.1"/>
</dbReference>
<evidence type="ECO:0000256" key="4">
    <source>
        <dbReference type="ARBA" id="ARBA00023125"/>
    </source>
</evidence>
<dbReference type="InterPro" id="IPR039538">
    <property type="entry name" value="BetI_C"/>
</dbReference>
<evidence type="ECO:0000256" key="7">
    <source>
        <dbReference type="HAMAP-Rule" id="MF_00768"/>
    </source>
</evidence>
<comment type="caution">
    <text evidence="10">The sequence shown here is derived from an EMBL/GenBank/DDBJ whole genome shotgun (WGS) entry which is preliminary data.</text>
</comment>
<evidence type="ECO:0000256" key="2">
    <source>
        <dbReference type="ARBA" id="ARBA00022491"/>
    </source>
</evidence>
<dbReference type="GO" id="GO:0003700">
    <property type="term" value="F:DNA-binding transcription factor activity"/>
    <property type="evidence" value="ECO:0007669"/>
    <property type="project" value="UniProtKB-UniRule"/>
</dbReference>
<evidence type="ECO:0000313" key="11">
    <source>
        <dbReference type="Proteomes" id="UP000773614"/>
    </source>
</evidence>
<dbReference type="Gene3D" id="1.10.357.10">
    <property type="entry name" value="Tetracycline Repressor, domain 2"/>
    <property type="match status" value="1"/>
</dbReference>
<dbReference type="GO" id="GO:0045892">
    <property type="term" value="P:negative regulation of DNA-templated transcription"/>
    <property type="evidence" value="ECO:0007669"/>
    <property type="project" value="UniProtKB-UniRule"/>
</dbReference>
<accession>A0A964WTS3</accession>
<keyword evidence="11" id="KW-1185">Reference proteome</keyword>
<dbReference type="GO" id="GO:0000976">
    <property type="term" value="F:transcription cis-regulatory region binding"/>
    <property type="evidence" value="ECO:0007669"/>
    <property type="project" value="TreeGrafter"/>
</dbReference>
<comment type="function">
    <text evidence="6">Repressor involved in the biosynthesis of the osmoprotectant glycine betaine. It represses transcription of the choline transporter BetT and the genes of BetAB involved in the synthesis of glycine betaine.</text>
</comment>
<name>A0A964WTS3_9HYPH</name>
<evidence type="ECO:0000313" key="10">
    <source>
        <dbReference type="EMBL" id="MYZ48291.1"/>
    </source>
</evidence>
<dbReference type="EMBL" id="SPKJ01000033">
    <property type="protein sequence ID" value="MYZ48291.1"/>
    <property type="molecule type" value="Genomic_DNA"/>
</dbReference>
<evidence type="ECO:0000256" key="1">
    <source>
        <dbReference type="ARBA" id="ARBA00004719"/>
    </source>
</evidence>
<dbReference type="InterPro" id="IPR001647">
    <property type="entry name" value="HTH_TetR"/>
</dbReference>
<dbReference type="InterPro" id="IPR050109">
    <property type="entry name" value="HTH-type_TetR-like_transc_reg"/>
</dbReference>
<evidence type="ECO:0000256" key="8">
    <source>
        <dbReference type="PROSITE-ProRule" id="PRU00335"/>
    </source>
</evidence>